<dbReference type="EMBL" id="JBHUKU010000020">
    <property type="protein sequence ID" value="MFD2462833.1"/>
    <property type="molecule type" value="Genomic_DNA"/>
</dbReference>
<evidence type="ECO:0008006" key="4">
    <source>
        <dbReference type="Google" id="ProtNLM"/>
    </source>
</evidence>
<accession>A0ABW5GPV6</accession>
<dbReference type="RefSeq" id="WP_345393189.1">
    <property type="nucleotide sequence ID" value="NZ_BAABHG010000005.1"/>
</dbReference>
<evidence type="ECO:0000256" key="1">
    <source>
        <dbReference type="SAM" id="Phobius"/>
    </source>
</evidence>
<evidence type="ECO:0000313" key="3">
    <source>
        <dbReference type="Proteomes" id="UP001597419"/>
    </source>
</evidence>
<feature type="transmembrane region" description="Helical" evidence="1">
    <location>
        <begin position="34"/>
        <end position="53"/>
    </location>
</feature>
<proteinExistence type="predicted"/>
<sequence length="268" mass="29570">MDSAAFLLTARAPAGSSAAGTWFQHTIVDSHRLQLFCFFVSMVLAFGFIRLSVRLIRANVRWWPGNITPGGLHLHHVVFGVVFMLIGGVAGYAIPDESTVWRAIMAGLFGVGSALVLDEFALILHLKDVYWSEKGRLSVDALFVAIALTGLLLLGFRPGVVDDVIELGPEDGNLTRTMVIVVDLLLAIVTLLKGKIWSGLIGLFVPVLLLVGAFRLARPNSPWARWRYPASGTKAKRAQWREERLRIPVVKAKIWVQELIAGRHDRNS</sequence>
<name>A0ABW5GPV6_9PSEU</name>
<feature type="transmembrane region" description="Helical" evidence="1">
    <location>
        <begin position="100"/>
        <end position="125"/>
    </location>
</feature>
<feature type="transmembrane region" description="Helical" evidence="1">
    <location>
        <begin position="199"/>
        <end position="217"/>
    </location>
</feature>
<keyword evidence="1" id="KW-0472">Membrane</keyword>
<keyword evidence="1" id="KW-1133">Transmembrane helix</keyword>
<feature type="transmembrane region" description="Helical" evidence="1">
    <location>
        <begin position="137"/>
        <end position="154"/>
    </location>
</feature>
<organism evidence="2 3">
    <name type="scientific">Amycolatopsis samaneae</name>
    <dbReference type="NCBI Taxonomy" id="664691"/>
    <lineage>
        <taxon>Bacteria</taxon>
        <taxon>Bacillati</taxon>
        <taxon>Actinomycetota</taxon>
        <taxon>Actinomycetes</taxon>
        <taxon>Pseudonocardiales</taxon>
        <taxon>Pseudonocardiaceae</taxon>
        <taxon>Amycolatopsis</taxon>
    </lineage>
</organism>
<evidence type="ECO:0000313" key="2">
    <source>
        <dbReference type="EMBL" id="MFD2462833.1"/>
    </source>
</evidence>
<dbReference type="Proteomes" id="UP001597419">
    <property type="component" value="Unassembled WGS sequence"/>
</dbReference>
<keyword evidence="1" id="KW-0812">Transmembrane</keyword>
<gene>
    <name evidence="2" type="ORF">ACFSYJ_29770</name>
</gene>
<comment type="caution">
    <text evidence="2">The sequence shown here is derived from an EMBL/GenBank/DDBJ whole genome shotgun (WGS) entry which is preliminary data.</text>
</comment>
<protein>
    <recommendedName>
        <fullName evidence="4">Integral membrane protein</fullName>
    </recommendedName>
</protein>
<feature type="transmembrane region" description="Helical" evidence="1">
    <location>
        <begin position="74"/>
        <end position="94"/>
    </location>
</feature>
<keyword evidence="3" id="KW-1185">Reference proteome</keyword>
<reference evidence="3" key="1">
    <citation type="journal article" date="2019" name="Int. J. Syst. Evol. Microbiol.">
        <title>The Global Catalogue of Microorganisms (GCM) 10K type strain sequencing project: providing services to taxonomists for standard genome sequencing and annotation.</title>
        <authorList>
            <consortium name="The Broad Institute Genomics Platform"/>
            <consortium name="The Broad Institute Genome Sequencing Center for Infectious Disease"/>
            <person name="Wu L."/>
            <person name="Ma J."/>
        </authorList>
    </citation>
    <scope>NUCLEOTIDE SEQUENCE [LARGE SCALE GENOMIC DNA]</scope>
    <source>
        <strain evidence="3">CGMCC 4.7643</strain>
    </source>
</reference>